<gene>
    <name evidence="3" type="ORF">AB5S05_12360</name>
</gene>
<accession>A0ABV3YU84</accession>
<dbReference type="SMART" id="SM00062">
    <property type="entry name" value="PBPb"/>
    <property type="match status" value="1"/>
</dbReference>
<protein>
    <submittedName>
        <fullName evidence="3">Substrate-binding periplasmic protein</fullName>
    </submittedName>
</protein>
<dbReference type="PANTHER" id="PTHR38834:SF3">
    <property type="entry name" value="SOLUTE-BINDING PROTEIN FAMILY 3_N-TERMINAL DOMAIN-CONTAINING PROTEIN"/>
    <property type="match status" value="1"/>
</dbReference>
<feature type="chain" id="PRO_5046671983" evidence="1">
    <location>
        <begin position="25"/>
        <end position="258"/>
    </location>
</feature>
<name>A0ABV3YU84_9PSED</name>
<dbReference type="EMBL" id="JBFTEG010000009">
    <property type="protein sequence ID" value="MEX6502860.1"/>
    <property type="molecule type" value="Genomic_DNA"/>
</dbReference>
<reference evidence="3 4" key="1">
    <citation type="submission" date="2024-07" db="EMBL/GenBank/DDBJ databases">
        <authorList>
            <person name="Li M."/>
        </authorList>
    </citation>
    <scope>NUCLEOTIDE SEQUENCE [LARGE SCALE GENOMIC DNA]</scope>
    <source>
        <strain evidence="3 4">25A3E</strain>
    </source>
</reference>
<keyword evidence="1" id="KW-0732">Signal</keyword>
<feature type="signal peptide" evidence="1">
    <location>
        <begin position="1"/>
        <end position="24"/>
    </location>
</feature>
<evidence type="ECO:0000256" key="1">
    <source>
        <dbReference type="SAM" id="SignalP"/>
    </source>
</evidence>
<dbReference type="Pfam" id="PF00497">
    <property type="entry name" value="SBP_bac_3"/>
    <property type="match status" value="1"/>
</dbReference>
<proteinExistence type="predicted"/>
<dbReference type="RefSeq" id="WP_369287829.1">
    <property type="nucleotide sequence ID" value="NZ_JBFTEG010000009.1"/>
</dbReference>
<dbReference type="InterPro" id="IPR001638">
    <property type="entry name" value="Solute-binding_3/MltF_N"/>
</dbReference>
<dbReference type="Gene3D" id="3.40.190.10">
    <property type="entry name" value="Periplasmic binding protein-like II"/>
    <property type="match status" value="2"/>
</dbReference>
<dbReference type="Proteomes" id="UP001560296">
    <property type="component" value="Unassembled WGS sequence"/>
</dbReference>
<comment type="caution">
    <text evidence="3">The sequence shown here is derived from an EMBL/GenBank/DDBJ whole genome shotgun (WGS) entry which is preliminary data.</text>
</comment>
<keyword evidence="4" id="KW-1185">Reference proteome</keyword>
<evidence type="ECO:0000259" key="2">
    <source>
        <dbReference type="SMART" id="SM00062"/>
    </source>
</evidence>
<dbReference type="PANTHER" id="PTHR38834">
    <property type="entry name" value="PERIPLASMIC SUBSTRATE BINDING PROTEIN FAMILY 3"/>
    <property type="match status" value="1"/>
</dbReference>
<organism evidence="3 4">
    <name type="scientific">Pseudomonas zhanjiangensis</name>
    <dbReference type="NCBI Taxonomy" id="3239015"/>
    <lineage>
        <taxon>Bacteria</taxon>
        <taxon>Pseudomonadati</taxon>
        <taxon>Pseudomonadota</taxon>
        <taxon>Gammaproteobacteria</taxon>
        <taxon>Pseudomonadales</taxon>
        <taxon>Pseudomonadaceae</taxon>
        <taxon>Pseudomonas</taxon>
    </lineage>
</organism>
<sequence>MRGTSRSRWMCLLLAGCLCAAVQAEPLRLYTEQYPPINYSENGQPTGLATEVVREIMRRTGQSAPISVVPWARGYQQAQVRPNTGLFVTMRTAEREPLFKWVGPLVRSATGFYALRSAGVQIDSLAQARQARAIVVPRDWYSHQYLRAAGFANLYPVGEPLQMVRMLKRGRIQLMVLDNLSLATLLRRGGIAVGEVELVYTFMHSDAYIAFSPQTDEALINRWQEELDDMKADGSFAAIYRKWLPNEPLPGPAATPLP</sequence>
<dbReference type="SUPFAM" id="SSF53850">
    <property type="entry name" value="Periplasmic binding protein-like II"/>
    <property type="match status" value="1"/>
</dbReference>
<evidence type="ECO:0000313" key="3">
    <source>
        <dbReference type="EMBL" id="MEX6502860.1"/>
    </source>
</evidence>
<evidence type="ECO:0000313" key="4">
    <source>
        <dbReference type="Proteomes" id="UP001560296"/>
    </source>
</evidence>
<feature type="domain" description="Solute-binding protein family 3/N-terminal" evidence="2">
    <location>
        <begin position="26"/>
        <end position="247"/>
    </location>
</feature>